<sequence length="375" mass="43553">MKTLEDIGNINGNSTAETRWAKFGPYYAMFPIDFAFKVINEYSKIDDYILDPFAGRFSSVYAGGVLGRNSVGIEISPIGWLYGNTKLNPAPKENVKNRLLDIYNQRNEFAEQAEQMNEFFQLCYCNEVLRFLLSARENLNWRNDQTDATLMAIILVHLHGKIGEGLSNQMRQTKAMGYGYSINWWKNNGFTTPPQYNPLEFLIKKIEWRYAKNIPKIETDCQAILGDSTLELQKIGKTSKENNAKYSLLFTSPPYCSVVDYHVDQWLRLWLLKEGMDKPQTSQEKYKGRFTSKNEYRELLDKVFGACAKIMHEKSTIYVRTDIREFTQNLTIEILKSHFSNHKMKIIESEVLTRNQTEIFGNKSRKKEIDLLLTN</sequence>
<dbReference type="REBASE" id="195472">
    <property type="entry name" value="M.TpsD3ORF15030P"/>
</dbReference>
<dbReference type="GO" id="GO:0032259">
    <property type="term" value="P:methylation"/>
    <property type="evidence" value="ECO:0007669"/>
    <property type="project" value="UniProtKB-KW"/>
</dbReference>
<evidence type="ECO:0000256" key="7">
    <source>
        <dbReference type="ARBA" id="ARBA00023125"/>
    </source>
</evidence>
<proteinExistence type="inferred from homology"/>
<dbReference type="RefSeq" id="WP_086489629.1">
    <property type="nucleotide sequence ID" value="NZ_MSLT01000023.1"/>
</dbReference>
<dbReference type="InterPro" id="IPR017985">
    <property type="entry name" value="MeTrfase_CN4_CS"/>
</dbReference>
<dbReference type="Pfam" id="PF01555">
    <property type="entry name" value="N6_N4_Mtase"/>
    <property type="match status" value="1"/>
</dbReference>
<evidence type="ECO:0000256" key="3">
    <source>
        <dbReference type="ARBA" id="ARBA00022603"/>
    </source>
</evidence>
<comment type="caution">
    <text evidence="10">The sequence shown here is derived from an EMBL/GenBank/DDBJ whole genome shotgun (WGS) entry which is preliminary data.</text>
</comment>
<dbReference type="GO" id="GO:0008170">
    <property type="term" value="F:N-methyltransferase activity"/>
    <property type="evidence" value="ECO:0007669"/>
    <property type="project" value="InterPro"/>
</dbReference>
<organism evidence="10 11">
    <name type="scientific">Thioflexithrix psekupsensis</name>
    <dbReference type="NCBI Taxonomy" id="1570016"/>
    <lineage>
        <taxon>Bacteria</taxon>
        <taxon>Pseudomonadati</taxon>
        <taxon>Pseudomonadota</taxon>
        <taxon>Gammaproteobacteria</taxon>
        <taxon>Thiotrichales</taxon>
        <taxon>Thioflexithrix</taxon>
    </lineage>
</organism>
<dbReference type="OrthoDB" id="3197274at2"/>
<evidence type="ECO:0000256" key="4">
    <source>
        <dbReference type="ARBA" id="ARBA00022679"/>
    </source>
</evidence>
<evidence type="ECO:0000256" key="6">
    <source>
        <dbReference type="ARBA" id="ARBA00022747"/>
    </source>
</evidence>
<evidence type="ECO:0000256" key="5">
    <source>
        <dbReference type="ARBA" id="ARBA00022691"/>
    </source>
</evidence>
<gene>
    <name evidence="10" type="ORF">TPSD3_15030</name>
</gene>
<evidence type="ECO:0000256" key="2">
    <source>
        <dbReference type="ARBA" id="ARBA00012185"/>
    </source>
</evidence>
<dbReference type="InterPro" id="IPR029063">
    <property type="entry name" value="SAM-dependent_MTases_sf"/>
</dbReference>
<dbReference type="InterPro" id="IPR002941">
    <property type="entry name" value="DNA_methylase_N4/N6"/>
</dbReference>
<dbReference type="GO" id="GO:0003677">
    <property type="term" value="F:DNA binding"/>
    <property type="evidence" value="ECO:0007669"/>
    <property type="project" value="UniProtKB-KW"/>
</dbReference>
<dbReference type="GO" id="GO:0009307">
    <property type="term" value="P:DNA restriction-modification system"/>
    <property type="evidence" value="ECO:0007669"/>
    <property type="project" value="UniProtKB-KW"/>
</dbReference>
<keyword evidence="3 10" id="KW-0489">Methyltransferase</keyword>
<keyword evidence="5" id="KW-0949">S-adenosyl-L-methionine</keyword>
<keyword evidence="11" id="KW-1185">Reference proteome</keyword>
<evidence type="ECO:0000259" key="9">
    <source>
        <dbReference type="Pfam" id="PF01555"/>
    </source>
</evidence>
<dbReference type="Gene3D" id="3.40.50.150">
    <property type="entry name" value="Vaccinia Virus protein VP39"/>
    <property type="match status" value="2"/>
</dbReference>
<dbReference type="AlphaFoldDB" id="A0A251X598"/>
<evidence type="ECO:0000313" key="11">
    <source>
        <dbReference type="Proteomes" id="UP000194798"/>
    </source>
</evidence>
<evidence type="ECO:0000256" key="8">
    <source>
        <dbReference type="ARBA" id="ARBA00049120"/>
    </source>
</evidence>
<dbReference type="EC" id="2.1.1.113" evidence="2"/>
<dbReference type="Proteomes" id="UP000194798">
    <property type="component" value="Unassembled WGS sequence"/>
</dbReference>
<evidence type="ECO:0000256" key="1">
    <source>
        <dbReference type="ARBA" id="ARBA00010203"/>
    </source>
</evidence>
<accession>A0A251X598</accession>
<name>A0A251X598_9GAMM</name>
<protein>
    <recommendedName>
        <fullName evidence="2">site-specific DNA-methyltransferase (cytosine-N(4)-specific)</fullName>
        <ecNumber evidence="2">2.1.1.113</ecNumber>
    </recommendedName>
</protein>
<keyword evidence="7" id="KW-0238">DNA-binding</keyword>
<reference evidence="10 11" key="1">
    <citation type="submission" date="2016-12" db="EMBL/GenBank/DDBJ databases">
        <title>Thioflexothrix psekupsii D3 genome sequencing and assembly.</title>
        <authorList>
            <person name="Fomenkov A."/>
            <person name="Vincze T."/>
            <person name="Grabovich M."/>
            <person name="Anton B.P."/>
            <person name="Dubinina G."/>
            <person name="Orlova M."/>
            <person name="Belousova E."/>
            <person name="Roberts R.J."/>
        </authorList>
    </citation>
    <scope>NUCLEOTIDE SEQUENCE [LARGE SCALE GENOMIC DNA]</scope>
    <source>
        <strain evidence="10">D3</strain>
    </source>
</reference>
<dbReference type="SUPFAM" id="SSF53335">
    <property type="entry name" value="S-adenosyl-L-methionine-dependent methyltransferases"/>
    <property type="match status" value="2"/>
</dbReference>
<keyword evidence="6" id="KW-0680">Restriction system</keyword>
<comment type="similarity">
    <text evidence="1">Belongs to the N(4)/N(6)-methyltransferase family. N(4) subfamily.</text>
</comment>
<dbReference type="EMBL" id="MSLT01000023">
    <property type="protein sequence ID" value="OUD12673.1"/>
    <property type="molecule type" value="Genomic_DNA"/>
</dbReference>
<keyword evidence="4" id="KW-0808">Transferase</keyword>
<evidence type="ECO:0000313" key="10">
    <source>
        <dbReference type="EMBL" id="OUD12673.1"/>
    </source>
</evidence>
<feature type="domain" description="DNA methylase N-4/N-6" evidence="9">
    <location>
        <begin position="17"/>
        <end position="76"/>
    </location>
</feature>
<dbReference type="GO" id="GO:0015667">
    <property type="term" value="F:site-specific DNA-methyltransferase (cytosine-N4-specific) activity"/>
    <property type="evidence" value="ECO:0007669"/>
    <property type="project" value="UniProtKB-EC"/>
</dbReference>
<comment type="catalytic activity">
    <reaction evidence="8">
        <text>a 2'-deoxycytidine in DNA + S-adenosyl-L-methionine = an N(4)-methyl-2'-deoxycytidine in DNA + S-adenosyl-L-homocysteine + H(+)</text>
        <dbReference type="Rhea" id="RHEA:16857"/>
        <dbReference type="Rhea" id="RHEA-COMP:11369"/>
        <dbReference type="Rhea" id="RHEA-COMP:13674"/>
        <dbReference type="ChEBI" id="CHEBI:15378"/>
        <dbReference type="ChEBI" id="CHEBI:57856"/>
        <dbReference type="ChEBI" id="CHEBI:59789"/>
        <dbReference type="ChEBI" id="CHEBI:85452"/>
        <dbReference type="ChEBI" id="CHEBI:137933"/>
        <dbReference type="EC" id="2.1.1.113"/>
    </reaction>
</comment>
<dbReference type="PROSITE" id="PS00093">
    <property type="entry name" value="N4_MTASE"/>
    <property type="match status" value="1"/>
</dbReference>